<comment type="similarity">
    <text evidence="2">Belongs to the TspO/BZRP family.</text>
</comment>
<dbReference type="AlphaFoldDB" id="A0A2P6TZX4"/>
<feature type="transmembrane region" description="Helical" evidence="6">
    <location>
        <begin position="101"/>
        <end position="121"/>
    </location>
</feature>
<dbReference type="Gene3D" id="1.20.1260.100">
    <property type="entry name" value="TspO/MBR protein"/>
    <property type="match status" value="1"/>
</dbReference>
<dbReference type="OrthoDB" id="8841220at2759"/>
<evidence type="ECO:0000256" key="6">
    <source>
        <dbReference type="SAM" id="Phobius"/>
    </source>
</evidence>
<keyword evidence="8" id="KW-1185">Reference proteome</keyword>
<dbReference type="PANTHER" id="PTHR10057">
    <property type="entry name" value="PERIPHERAL-TYPE BENZODIAZEPINE RECEPTOR"/>
    <property type="match status" value="1"/>
</dbReference>
<protein>
    <submittedName>
        <fullName evidence="7">Tryptophan-rich sensory</fullName>
    </submittedName>
</protein>
<evidence type="ECO:0000256" key="2">
    <source>
        <dbReference type="ARBA" id="ARBA00007524"/>
    </source>
</evidence>
<comment type="subcellular location">
    <subcellularLocation>
        <location evidence="1">Membrane</location>
        <topology evidence="1">Multi-pass membrane protein</topology>
    </subcellularLocation>
</comment>
<gene>
    <name evidence="7" type="ORF">C2E21_1818</name>
</gene>
<comment type="caution">
    <text evidence="7">The sequence shown here is derived from an EMBL/GenBank/DDBJ whole genome shotgun (WGS) entry which is preliminary data.</text>
</comment>
<keyword evidence="4 6" id="KW-1133">Transmembrane helix</keyword>
<dbReference type="STRING" id="3076.A0A2P6TZX4"/>
<evidence type="ECO:0000256" key="3">
    <source>
        <dbReference type="ARBA" id="ARBA00022692"/>
    </source>
</evidence>
<feature type="transmembrane region" description="Helical" evidence="6">
    <location>
        <begin position="68"/>
        <end position="89"/>
    </location>
</feature>
<accession>A0A2P6TZX4</accession>
<evidence type="ECO:0000313" key="7">
    <source>
        <dbReference type="EMBL" id="PRW59611.1"/>
    </source>
</evidence>
<name>A0A2P6TZX4_CHLSO</name>
<keyword evidence="3 6" id="KW-0812">Transmembrane</keyword>
<dbReference type="CDD" id="cd15904">
    <property type="entry name" value="TSPO_MBR"/>
    <property type="match status" value="1"/>
</dbReference>
<sequence length="191" mass="20915">MPGLLISVASALESQSAGLRAAINNVPSADWALAGAFAVVFGVQRLVPTFEKGWYQKLVKPSWTPPNYVFPLVWIPLKILQSVSLWLVWRSGKDAGELALPLSLFGLHLFLGNWWNVVFFGQHKLEESTKWMGAFWASIAASIAAFAQVTPLAALLFAPTQVWVTIAAKLNWDIVQLNKGQQEGGKGGKKK</sequence>
<evidence type="ECO:0000313" key="8">
    <source>
        <dbReference type="Proteomes" id="UP000239899"/>
    </source>
</evidence>
<feature type="transmembrane region" description="Helical" evidence="6">
    <location>
        <begin position="133"/>
        <end position="158"/>
    </location>
</feature>
<keyword evidence="5 6" id="KW-0472">Membrane</keyword>
<dbReference type="GO" id="GO:0033013">
    <property type="term" value="P:tetrapyrrole metabolic process"/>
    <property type="evidence" value="ECO:0007669"/>
    <property type="project" value="UniProtKB-ARBA"/>
</dbReference>
<dbReference type="PANTHER" id="PTHR10057:SF0">
    <property type="entry name" value="TRANSLOCATOR PROTEIN"/>
    <property type="match status" value="1"/>
</dbReference>
<dbReference type="GO" id="GO:0016020">
    <property type="term" value="C:membrane"/>
    <property type="evidence" value="ECO:0007669"/>
    <property type="project" value="UniProtKB-SubCell"/>
</dbReference>
<dbReference type="Pfam" id="PF03073">
    <property type="entry name" value="TspO_MBR"/>
    <property type="match status" value="1"/>
</dbReference>
<evidence type="ECO:0000256" key="5">
    <source>
        <dbReference type="ARBA" id="ARBA00023136"/>
    </source>
</evidence>
<reference evidence="7 8" key="1">
    <citation type="journal article" date="2018" name="Plant J.">
        <title>Genome sequences of Chlorella sorokiniana UTEX 1602 and Micractinium conductrix SAG 241.80: implications to maltose excretion by a green alga.</title>
        <authorList>
            <person name="Arriola M.B."/>
            <person name="Velmurugan N."/>
            <person name="Zhang Y."/>
            <person name="Plunkett M.H."/>
            <person name="Hondzo H."/>
            <person name="Barney B.M."/>
        </authorList>
    </citation>
    <scope>NUCLEOTIDE SEQUENCE [LARGE SCALE GENOMIC DNA]</scope>
    <source>
        <strain evidence="8">UTEX 1602</strain>
    </source>
</reference>
<dbReference type="InterPro" id="IPR038330">
    <property type="entry name" value="TspO/MBR-related_sf"/>
</dbReference>
<dbReference type="EMBL" id="LHPG02000003">
    <property type="protein sequence ID" value="PRW59611.1"/>
    <property type="molecule type" value="Genomic_DNA"/>
</dbReference>
<evidence type="ECO:0000256" key="4">
    <source>
        <dbReference type="ARBA" id="ARBA00022989"/>
    </source>
</evidence>
<dbReference type="FunFam" id="1.20.1260.100:FF:000001">
    <property type="entry name" value="translocator protein 2"/>
    <property type="match status" value="1"/>
</dbReference>
<dbReference type="InterPro" id="IPR004307">
    <property type="entry name" value="TspO_MBR"/>
</dbReference>
<proteinExistence type="inferred from homology"/>
<organism evidence="7 8">
    <name type="scientific">Chlorella sorokiniana</name>
    <name type="common">Freshwater green alga</name>
    <dbReference type="NCBI Taxonomy" id="3076"/>
    <lineage>
        <taxon>Eukaryota</taxon>
        <taxon>Viridiplantae</taxon>
        <taxon>Chlorophyta</taxon>
        <taxon>core chlorophytes</taxon>
        <taxon>Trebouxiophyceae</taxon>
        <taxon>Chlorellales</taxon>
        <taxon>Chlorellaceae</taxon>
        <taxon>Chlorella clade</taxon>
        <taxon>Chlorella</taxon>
    </lineage>
</organism>
<dbReference type="Proteomes" id="UP000239899">
    <property type="component" value="Unassembled WGS sequence"/>
</dbReference>
<evidence type="ECO:0000256" key="1">
    <source>
        <dbReference type="ARBA" id="ARBA00004141"/>
    </source>
</evidence>